<dbReference type="PaxDb" id="272559-BF9343_2221"/>
<sequence>MLPPPQKSSHMRYRSGTLCRFSVLYVSACTQYICNKKAMNEILNYIMVFLFGGGLVGTATAFVTIKYTKKRAEADAMKAMQDVYQEMITDQRSYINSLKQDKEDSEARWENKVETLSKRIETMDLKINENNRLITELKTMKCTDLICQNRKQ</sequence>
<evidence type="ECO:0000313" key="3">
    <source>
        <dbReference type="Proteomes" id="UP000006731"/>
    </source>
</evidence>
<keyword evidence="3" id="KW-1185">Reference proteome</keyword>
<keyword evidence="1" id="KW-0812">Transmembrane</keyword>
<reference evidence="2 3" key="1">
    <citation type="journal article" date="2005" name="Science">
        <title>Extensive DNA inversions in the B. fragilis genome control variable gene expression.</title>
        <authorList>
            <person name="Cerdeno-Tarraga A.M."/>
            <person name="Patrick S."/>
            <person name="Crosmann L."/>
            <person name="Blakely G."/>
            <person name="Abratt V."/>
            <person name="Lennard N."/>
            <person name="Duerden B."/>
            <person name="Poxton I."/>
            <person name="Harris B."/>
            <person name="Quail M.A."/>
            <person name="Barron A."/>
            <person name="Clarck L."/>
            <person name="Corton C."/>
            <person name="Doggett J."/>
            <person name="Holden M.T.G."/>
            <person name="Larke N."/>
            <person name="Line A."/>
            <person name="Lord A."/>
            <person name="Norbertczak H."/>
            <person name="Ormond D."/>
            <person name="Price C."/>
            <person name="Rabbinowitsch E."/>
            <person name="Woodward J."/>
            <person name="Barrel B.G."/>
            <person name="Parkhill J."/>
        </authorList>
    </citation>
    <scope>NUCLEOTIDE SEQUENCE [LARGE SCALE GENOMIC DNA]</scope>
    <source>
        <strain evidence="3">ATCC 25285 / DSM 2151 / CCUG 4856 / JCM 11019 / LMG 10263 / NCTC 9343 / Onslow / VPI 2553 / EN-2</strain>
    </source>
</reference>
<organism evidence="2 3">
    <name type="scientific">Bacteroides fragilis (strain ATCC 25285 / DSM 2151 / CCUG 4856 / JCM 11019 / LMG 10263 / NCTC 9343 / Onslow / VPI 2553 / EN-2)</name>
    <dbReference type="NCBI Taxonomy" id="272559"/>
    <lineage>
        <taxon>Bacteria</taxon>
        <taxon>Pseudomonadati</taxon>
        <taxon>Bacteroidota</taxon>
        <taxon>Bacteroidia</taxon>
        <taxon>Bacteroidales</taxon>
        <taxon>Bacteroidaceae</taxon>
        <taxon>Bacteroides</taxon>
    </lineage>
</organism>
<evidence type="ECO:0000313" key="2">
    <source>
        <dbReference type="EMBL" id="CAH08002.1"/>
    </source>
</evidence>
<gene>
    <name evidence="2" type="ORF">BF9343_2221</name>
</gene>
<dbReference type="Proteomes" id="UP000006731">
    <property type="component" value="Chromosome"/>
</dbReference>
<keyword evidence="1" id="KW-1133">Transmembrane helix</keyword>
<accession>Q5LD09</accession>
<proteinExistence type="predicted"/>
<feature type="transmembrane region" description="Helical" evidence="1">
    <location>
        <begin position="45"/>
        <end position="65"/>
    </location>
</feature>
<evidence type="ECO:0000256" key="1">
    <source>
        <dbReference type="SAM" id="Phobius"/>
    </source>
</evidence>
<dbReference type="KEGG" id="bfs:BF9343_2221"/>
<dbReference type="HOGENOM" id="CLU_151142_0_0_10"/>
<dbReference type="EMBL" id="CR626927">
    <property type="protein sequence ID" value="CAH08002.1"/>
    <property type="molecule type" value="Genomic_DNA"/>
</dbReference>
<protein>
    <submittedName>
        <fullName evidence="2">Membrane protein</fullName>
    </submittedName>
</protein>
<dbReference type="AlphaFoldDB" id="Q5LD09"/>
<keyword evidence="1" id="KW-0472">Membrane</keyword>
<name>Q5LD09_BACFN</name>